<keyword evidence="1" id="KW-0812">Transmembrane</keyword>
<dbReference type="EMBL" id="CP147248">
    <property type="protein sequence ID" value="WYJ87283.1"/>
    <property type="molecule type" value="Genomic_DNA"/>
</dbReference>
<evidence type="ECO:0000313" key="3">
    <source>
        <dbReference type="Proteomes" id="UP000195080"/>
    </source>
</evidence>
<reference evidence="2 3" key="2">
    <citation type="submission" date="2024-03" db="EMBL/GenBank/DDBJ databases">
        <title>The Genome Sequence of Enterococcus sp. DIV0727d.</title>
        <authorList>
            <consortium name="The Broad Institute Genomics Platform"/>
            <consortium name="The Broad Institute Microbial Omics Core"/>
            <consortium name="The Broad Institute Genomic Center for Infectious Diseases"/>
            <person name="Earl A."/>
            <person name="Manson A."/>
            <person name="Gilmore M."/>
            <person name="Schwartman J."/>
            <person name="Shea T."/>
            <person name="Abouelleil A."/>
            <person name="Cao P."/>
            <person name="Chapman S."/>
            <person name="Cusick C."/>
            <person name="Young S."/>
            <person name="Neafsey D."/>
            <person name="Nusbaum C."/>
            <person name="Birren B."/>
        </authorList>
    </citation>
    <scope>NUCLEOTIDE SEQUENCE [LARGE SCALE GENOMIC DNA]</scope>
    <source>
        <strain evidence="2 3">12C11_DIV0727</strain>
    </source>
</reference>
<name>A0ABZ2T8T2_9ENTE</name>
<keyword evidence="1" id="KW-0472">Membrane</keyword>
<evidence type="ECO:0000313" key="2">
    <source>
        <dbReference type="EMBL" id="WYJ87283.1"/>
    </source>
</evidence>
<reference evidence="3" key="1">
    <citation type="submission" date="2017-05" db="EMBL/GenBank/DDBJ databases">
        <title>The Genome Sequence of EEnterococcus faecalis 9F2_4866.</title>
        <authorList>
            <consortium name="The Broad Institute Genomics Platform"/>
            <consortium name="The Broad Institute Genomic Center for Infectious Diseases"/>
            <person name="Earl A."/>
            <person name="Manson A."/>
            <person name="Schwartman J."/>
            <person name="Gilmore M."/>
            <person name="Abouelleil A."/>
            <person name="Cao P."/>
            <person name="Chapman S."/>
            <person name="Cusick C."/>
            <person name="Shea T."/>
            <person name="Young S."/>
            <person name="Neafsey D."/>
            <person name="Nusbaum C."/>
            <person name="Birren B."/>
        </authorList>
    </citation>
    <scope>NUCLEOTIDE SEQUENCE [LARGE SCALE GENOMIC DNA]</scope>
    <source>
        <strain evidence="3">12C11_DIV0727</strain>
    </source>
</reference>
<gene>
    <name evidence="2" type="ORF">A5866_002378</name>
</gene>
<dbReference type="RefSeq" id="WP_339099676.1">
    <property type="nucleotide sequence ID" value="NZ_CP147248.1"/>
</dbReference>
<sequence>MVKFIEENIVAIFTASIAFFSFIIATISLFLTKNNSRLNSYNFRGNFSVYLKQDSKLKKFFISPSFEVKIYNSIMSDTIPFEYTLQIVSVLGGIFRTHCFNCMDDSSTLGVVKSLPIIRQKVKKNRFSKRYAHDNLISFSSDHFYSYFEALGRYNKEKKIRENKLNRYHNYIEITDYCGNTEIWYFSFSLYLSNLEKDLEYGVWKTCYDSSAHFKYYRFSDFTIMSPNDIAMNLNRVLKYEKDLSDIRGGKEDYRESKRFIDKGYKKIEYDLELYELKKYHEFLQKLGEYKYI</sequence>
<proteinExistence type="predicted"/>
<keyword evidence="3" id="KW-1185">Reference proteome</keyword>
<accession>A0ABZ2T8T2</accession>
<protein>
    <submittedName>
        <fullName evidence="2">Uncharacterized protein</fullName>
    </submittedName>
</protein>
<organism evidence="2 3">
    <name type="scientific">Candidatus Enterococcus lemimoniae</name>
    <dbReference type="NCBI Taxonomy" id="1834167"/>
    <lineage>
        <taxon>Bacteria</taxon>
        <taxon>Bacillati</taxon>
        <taxon>Bacillota</taxon>
        <taxon>Bacilli</taxon>
        <taxon>Lactobacillales</taxon>
        <taxon>Enterococcaceae</taxon>
        <taxon>Enterococcus</taxon>
    </lineage>
</organism>
<dbReference type="Proteomes" id="UP000195080">
    <property type="component" value="Chromosome"/>
</dbReference>
<feature type="transmembrane region" description="Helical" evidence="1">
    <location>
        <begin position="9"/>
        <end position="31"/>
    </location>
</feature>
<keyword evidence="1" id="KW-1133">Transmembrane helix</keyword>
<evidence type="ECO:0000256" key="1">
    <source>
        <dbReference type="SAM" id="Phobius"/>
    </source>
</evidence>